<keyword evidence="1" id="KW-0067">ATP-binding</keyword>
<evidence type="ECO:0000313" key="3">
    <source>
        <dbReference type="EMBL" id="KYQ89435.1"/>
    </source>
</evidence>
<dbReference type="Gene3D" id="3.30.800.10">
    <property type="entry name" value="Phosphatidylinositol Phosphate Kinase II Beta"/>
    <property type="match status" value="1"/>
</dbReference>
<dbReference type="GO" id="GO:0005886">
    <property type="term" value="C:plasma membrane"/>
    <property type="evidence" value="ECO:0007669"/>
    <property type="project" value="TreeGrafter"/>
</dbReference>
<evidence type="ECO:0000256" key="1">
    <source>
        <dbReference type="PROSITE-ProRule" id="PRU00781"/>
    </source>
</evidence>
<dbReference type="InterPro" id="IPR027484">
    <property type="entry name" value="PInositol-4-P-5-kinase_N"/>
</dbReference>
<sequence>MENEITIIKPNRIGESINKEHRLWNLMINLQTGIRYSVGKNTVTPNNNPGVNNISTKEEEDLQNSIYTTPEPIYFSTKVGSIASSNSSIPFTFTQFAPMAFDNLRTMFSVDKGDFMLSLCNTIQSSGDNSLRCLPSPGKSGSVFLFSDDMKFIMKTIPSHESKLLLDILPDYVNYIKDNLNTLLPKFFGLYKIKQKGYGSVRIVVLENLFRSPNKIHERYDLKGSLQGRETLDRATNSNTTLKDMDFRNDKKRIQIQQSQLLIEQLKKDSNFLSQLNIMDYSLLIGIHKNNININTSTSNSSNIDSNLIIQNEGNSQSVPSLDHISKLFELDGSVYSKSKEEIYYLGVIDILVEYTFSKKLAHFIKTIRYGKEQEISTVSPNEYAIRFQKFMESIIE</sequence>
<name>A0A151Z666_TIELA</name>
<accession>A0A151Z666</accession>
<evidence type="ECO:0000313" key="4">
    <source>
        <dbReference type="Proteomes" id="UP000076078"/>
    </source>
</evidence>
<keyword evidence="4" id="KW-1185">Reference proteome</keyword>
<dbReference type="CDD" id="cd00139">
    <property type="entry name" value="PIPKc"/>
    <property type="match status" value="1"/>
</dbReference>
<dbReference type="AlphaFoldDB" id="A0A151Z666"/>
<dbReference type="OMA" id="DYSPMCY"/>
<dbReference type="InterPro" id="IPR027483">
    <property type="entry name" value="PInositol-4-P-4/5-kinase_C_sf"/>
</dbReference>
<evidence type="ECO:0000259" key="2">
    <source>
        <dbReference type="PROSITE" id="PS51455"/>
    </source>
</evidence>
<keyword evidence="1" id="KW-0547">Nucleotide-binding</keyword>
<comment type="caution">
    <text evidence="3">The sequence shown here is derived from an EMBL/GenBank/DDBJ whole genome shotgun (WGS) entry which is preliminary data.</text>
</comment>
<dbReference type="SMART" id="SM00330">
    <property type="entry name" value="PIPKc"/>
    <property type="match status" value="1"/>
</dbReference>
<dbReference type="InParanoid" id="A0A151Z666"/>
<keyword evidence="1 3" id="KW-0418">Kinase</keyword>
<dbReference type="Proteomes" id="UP000076078">
    <property type="component" value="Unassembled WGS sequence"/>
</dbReference>
<feature type="domain" description="PIPK" evidence="2">
    <location>
        <begin position="31"/>
        <end position="396"/>
    </location>
</feature>
<dbReference type="PANTHER" id="PTHR23086:SF8">
    <property type="entry name" value="PHOSPHATIDYLINOSITOL 5-PHOSPHATE 4-KINASE, ISOFORM A"/>
    <property type="match status" value="1"/>
</dbReference>
<dbReference type="STRING" id="361077.A0A151Z666"/>
<organism evidence="3 4">
    <name type="scientific">Tieghemostelium lacteum</name>
    <name type="common">Slime mold</name>
    <name type="synonym">Dictyostelium lacteum</name>
    <dbReference type="NCBI Taxonomy" id="361077"/>
    <lineage>
        <taxon>Eukaryota</taxon>
        <taxon>Amoebozoa</taxon>
        <taxon>Evosea</taxon>
        <taxon>Eumycetozoa</taxon>
        <taxon>Dictyostelia</taxon>
        <taxon>Dictyosteliales</taxon>
        <taxon>Raperosteliaceae</taxon>
        <taxon>Tieghemostelium</taxon>
    </lineage>
</organism>
<gene>
    <name evidence="3" type="ORF">DLAC_10099</name>
</gene>
<protein>
    <submittedName>
        <fullName evidence="3">Putative phosphatidylinositol phosphate kinase</fullName>
    </submittedName>
</protein>
<dbReference type="InterPro" id="IPR023610">
    <property type="entry name" value="PInositol-4/5-P-5/4-kinase"/>
</dbReference>
<dbReference type="PANTHER" id="PTHR23086">
    <property type="entry name" value="PHOSPHATIDYLINOSITOL-4-PHOSPHATE 5-KINASE"/>
    <property type="match status" value="1"/>
</dbReference>
<dbReference type="OrthoDB" id="20783at2759"/>
<dbReference type="PROSITE" id="PS51455">
    <property type="entry name" value="PIPK"/>
    <property type="match status" value="1"/>
</dbReference>
<dbReference type="EMBL" id="LODT01000041">
    <property type="protein sequence ID" value="KYQ89435.1"/>
    <property type="molecule type" value="Genomic_DNA"/>
</dbReference>
<dbReference type="GO" id="GO:0005524">
    <property type="term" value="F:ATP binding"/>
    <property type="evidence" value="ECO:0007669"/>
    <property type="project" value="UniProtKB-UniRule"/>
</dbReference>
<dbReference type="Pfam" id="PF01504">
    <property type="entry name" value="PIP5K"/>
    <property type="match status" value="1"/>
</dbReference>
<dbReference type="InterPro" id="IPR002498">
    <property type="entry name" value="PInositol-4-P-4/5-kinase_core"/>
</dbReference>
<proteinExistence type="predicted"/>
<dbReference type="GO" id="GO:0016308">
    <property type="term" value="F:1-phosphatidylinositol-4-phosphate 5-kinase activity"/>
    <property type="evidence" value="ECO:0007669"/>
    <property type="project" value="TreeGrafter"/>
</dbReference>
<dbReference type="SUPFAM" id="SSF56104">
    <property type="entry name" value="SAICAR synthase-like"/>
    <property type="match status" value="1"/>
</dbReference>
<dbReference type="GO" id="GO:0046854">
    <property type="term" value="P:phosphatidylinositol phosphate biosynthetic process"/>
    <property type="evidence" value="ECO:0007669"/>
    <property type="project" value="TreeGrafter"/>
</dbReference>
<reference evidence="3 4" key="1">
    <citation type="submission" date="2015-12" db="EMBL/GenBank/DDBJ databases">
        <title>Dictyostelia acquired genes for synthesis and detection of signals that induce cell-type specialization by lateral gene transfer from prokaryotes.</title>
        <authorList>
            <person name="Gloeckner G."/>
            <person name="Schaap P."/>
        </authorList>
    </citation>
    <scope>NUCLEOTIDE SEQUENCE [LARGE SCALE GENOMIC DNA]</scope>
    <source>
        <strain evidence="3 4">TK</strain>
    </source>
</reference>
<keyword evidence="1" id="KW-0808">Transferase</keyword>
<dbReference type="Gene3D" id="3.30.810.10">
    <property type="entry name" value="2-Layer Sandwich"/>
    <property type="match status" value="1"/>
</dbReference>